<comment type="caution">
    <text evidence="1">The sequence shown here is derived from an EMBL/GenBank/DDBJ whole genome shotgun (WGS) entry which is preliminary data.</text>
</comment>
<name>A0ACB8B932_9AGAM</name>
<evidence type="ECO:0000313" key="2">
    <source>
        <dbReference type="Proteomes" id="UP000790709"/>
    </source>
</evidence>
<gene>
    <name evidence="1" type="ORF">BV22DRAFT_1037705</name>
</gene>
<reference evidence="1" key="1">
    <citation type="journal article" date="2021" name="New Phytol.">
        <title>Evolutionary innovations through gain and loss of genes in the ectomycorrhizal Boletales.</title>
        <authorList>
            <person name="Wu G."/>
            <person name="Miyauchi S."/>
            <person name="Morin E."/>
            <person name="Kuo A."/>
            <person name="Drula E."/>
            <person name="Varga T."/>
            <person name="Kohler A."/>
            <person name="Feng B."/>
            <person name="Cao Y."/>
            <person name="Lipzen A."/>
            <person name="Daum C."/>
            <person name="Hundley H."/>
            <person name="Pangilinan J."/>
            <person name="Johnson J."/>
            <person name="Barry K."/>
            <person name="LaButti K."/>
            <person name="Ng V."/>
            <person name="Ahrendt S."/>
            <person name="Min B."/>
            <person name="Choi I.G."/>
            <person name="Park H."/>
            <person name="Plett J.M."/>
            <person name="Magnuson J."/>
            <person name="Spatafora J.W."/>
            <person name="Nagy L.G."/>
            <person name="Henrissat B."/>
            <person name="Grigoriev I.V."/>
            <person name="Yang Z.L."/>
            <person name="Xu J."/>
            <person name="Martin F.M."/>
        </authorList>
    </citation>
    <scope>NUCLEOTIDE SEQUENCE</scope>
    <source>
        <strain evidence="1">KUC20120723A-06</strain>
    </source>
</reference>
<keyword evidence="2" id="KW-1185">Reference proteome</keyword>
<dbReference type="EMBL" id="MU266492">
    <property type="protein sequence ID" value="KAH7922241.1"/>
    <property type="molecule type" value="Genomic_DNA"/>
</dbReference>
<dbReference type="Proteomes" id="UP000790709">
    <property type="component" value="Unassembled WGS sequence"/>
</dbReference>
<proteinExistence type="predicted"/>
<accession>A0ACB8B932</accession>
<evidence type="ECO:0000313" key="1">
    <source>
        <dbReference type="EMBL" id="KAH7922241.1"/>
    </source>
</evidence>
<protein>
    <submittedName>
        <fullName evidence="1">Uncharacterized protein</fullName>
    </submittedName>
</protein>
<sequence>MSATSMVCTSTDMHIYHALALPLPVTTNALPRDVHAALRRSDRKAGKVLGVTVTRDVTQFRAGLDLLVSDQENLHYGNRGDKGGKRSFTLVGALKELGLGLGRKKIQRTDRVVLGERNTISYLPLDDEVDFGYGNDVKTPTARDFNESEEEKGEDFVWDCVNPFATPPNTPVRAISSAIKQFCEPTCPLAGPMAEMDRPTGDTSDGQSFLNLDLDLDEIDGLVSCGADSDEDAENVRRCKRAAMRSRMKTLEILGEEARDAMLEK</sequence>
<organism evidence="1 2">
    <name type="scientific">Leucogyrophana mollusca</name>
    <dbReference type="NCBI Taxonomy" id="85980"/>
    <lineage>
        <taxon>Eukaryota</taxon>
        <taxon>Fungi</taxon>
        <taxon>Dikarya</taxon>
        <taxon>Basidiomycota</taxon>
        <taxon>Agaricomycotina</taxon>
        <taxon>Agaricomycetes</taxon>
        <taxon>Agaricomycetidae</taxon>
        <taxon>Boletales</taxon>
        <taxon>Boletales incertae sedis</taxon>
        <taxon>Leucogyrophana</taxon>
    </lineage>
</organism>